<dbReference type="SUPFAM" id="SSF56214">
    <property type="entry name" value="4'-phosphopantetheinyl transferase"/>
    <property type="match status" value="2"/>
</dbReference>
<proteinExistence type="inferred from homology"/>
<evidence type="ECO:0000259" key="6">
    <source>
        <dbReference type="Pfam" id="PF01648"/>
    </source>
</evidence>
<dbReference type="Pfam" id="PF01648">
    <property type="entry name" value="ACPS"/>
    <property type="match status" value="1"/>
</dbReference>
<dbReference type="STRING" id="1552.A7L45_11010"/>
<dbReference type="PANTHER" id="PTHR12215">
    <property type="entry name" value="PHOSPHOPANTETHEINE TRANSFERASE"/>
    <property type="match status" value="1"/>
</dbReference>
<reference evidence="9" key="1">
    <citation type="journal article" date="2016" name="Front. Microbiol.">
        <title>Complete Genome Sequence of Clostridium estertheticum DSM 8809, a Microbe Identified in Spoiled Vacuum Packed Beef.</title>
        <authorList>
            <person name="Yu Z."/>
            <person name="Gunn L."/>
            <person name="Brennan E."/>
            <person name="Reid R."/>
            <person name="Wall P.G."/>
            <person name="Gaora O.P."/>
            <person name="Hurley D."/>
            <person name="Bolton D."/>
            <person name="Fanning S."/>
        </authorList>
    </citation>
    <scope>NUCLEOTIDE SEQUENCE [LARGE SCALE GENOMIC DNA]</scope>
    <source>
        <strain evidence="9">DSM 8809</strain>
    </source>
</reference>
<dbReference type="GO" id="GO:0005829">
    <property type="term" value="C:cytosol"/>
    <property type="evidence" value="ECO:0007669"/>
    <property type="project" value="TreeGrafter"/>
</dbReference>
<dbReference type="GO" id="GO:0000287">
    <property type="term" value="F:magnesium ion binding"/>
    <property type="evidence" value="ECO:0007669"/>
    <property type="project" value="InterPro"/>
</dbReference>
<dbReference type="InterPro" id="IPR037143">
    <property type="entry name" value="4-PPantetheinyl_Trfase_dom_sf"/>
</dbReference>
<evidence type="ECO:0000256" key="1">
    <source>
        <dbReference type="ARBA" id="ARBA00001946"/>
    </source>
</evidence>
<dbReference type="GeneID" id="83592969"/>
<dbReference type="InterPro" id="IPR008278">
    <property type="entry name" value="4-PPantetheinyl_Trfase_dom"/>
</dbReference>
<protein>
    <submittedName>
        <fullName evidence="8">4-phosphopantetheinyl transferase</fullName>
    </submittedName>
</protein>
<dbReference type="RefSeq" id="WP_071612852.1">
    <property type="nucleotide sequence ID" value="NZ_CP015756.1"/>
</dbReference>
<organism evidence="8 9">
    <name type="scientific">Clostridium estertheticum subsp. estertheticum</name>
    <dbReference type="NCBI Taxonomy" id="1552"/>
    <lineage>
        <taxon>Bacteria</taxon>
        <taxon>Bacillati</taxon>
        <taxon>Bacillota</taxon>
        <taxon>Clostridia</taxon>
        <taxon>Eubacteriales</taxon>
        <taxon>Clostridiaceae</taxon>
        <taxon>Clostridium</taxon>
    </lineage>
</organism>
<feature type="domain" description="4'-phosphopantetheinyl transferase N-terminal" evidence="7">
    <location>
        <begin position="13"/>
        <end position="97"/>
    </location>
</feature>
<evidence type="ECO:0000313" key="8">
    <source>
        <dbReference type="EMBL" id="APC40561.1"/>
    </source>
</evidence>
<dbReference type="AlphaFoldDB" id="A0A1J0GGS1"/>
<dbReference type="Proteomes" id="UP000182569">
    <property type="component" value="Chromosome"/>
</dbReference>
<dbReference type="InterPro" id="IPR050559">
    <property type="entry name" value="P-Pant_transferase_sf"/>
</dbReference>
<evidence type="ECO:0000259" key="7">
    <source>
        <dbReference type="Pfam" id="PF22624"/>
    </source>
</evidence>
<dbReference type="GO" id="GO:0019878">
    <property type="term" value="P:lysine biosynthetic process via aminoadipic acid"/>
    <property type="evidence" value="ECO:0007669"/>
    <property type="project" value="TreeGrafter"/>
</dbReference>
<feature type="domain" description="4'-phosphopantetheinyl transferase" evidence="6">
    <location>
        <begin position="102"/>
        <end position="204"/>
    </location>
</feature>
<dbReference type="PANTHER" id="PTHR12215:SF10">
    <property type="entry name" value="L-AMINOADIPATE-SEMIALDEHYDE DEHYDROGENASE-PHOSPHOPANTETHEINYL TRANSFERASE"/>
    <property type="match status" value="1"/>
</dbReference>
<dbReference type="Gene3D" id="3.90.470.20">
    <property type="entry name" value="4'-phosphopantetheinyl transferase domain"/>
    <property type="match status" value="2"/>
</dbReference>
<keyword evidence="4" id="KW-0479">Metal-binding</keyword>
<keyword evidence="9" id="KW-1185">Reference proteome</keyword>
<name>A0A1J0GGS1_9CLOT</name>
<dbReference type="Pfam" id="PF22624">
    <property type="entry name" value="AASDHPPT_N"/>
    <property type="match status" value="1"/>
</dbReference>
<evidence type="ECO:0000313" key="9">
    <source>
        <dbReference type="Proteomes" id="UP000182569"/>
    </source>
</evidence>
<dbReference type="InterPro" id="IPR055066">
    <property type="entry name" value="AASDHPPT_N"/>
</dbReference>
<dbReference type="OrthoDB" id="9808281at2"/>
<keyword evidence="3 8" id="KW-0808">Transferase</keyword>
<dbReference type="GO" id="GO:0008897">
    <property type="term" value="F:holo-[acyl-carrier-protein] synthase activity"/>
    <property type="evidence" value="ECO:0007669"/>
    <property type="project" value="InterPro"/>
</dbReference>
<dbReference type="GO" id="GO:0006633">
    <property type="term" value="P:fatty acid biosynthetic process"/>
    <property type="evidence" value="ECO:0007669"/>
    <property type="project" value="InterPro"/>
</dbReference>
<evidence type="ECO:0000256" key="5">
    <source>
        <dbReference type="ARBA" id="ARBA00022842"/>
    </source>
</evidence>
<evidence type="ECO:0000256" key="4">
    <source>
        <dbReference type="ARBA" id="ARBA00022723"/>
    </source>
</evidence>
<evidence type="ECO:0000256" key="2">
    <source>
        <dbReference type="ARBA" id="ARBA00010990"/>
    </source>
</evidence>
<comment type="cofactor">
    <cofactor evidence="1">
        <name>Mg(2+)</name>
        <dbReference type="ChEBI" id="CHEBI:18420"/>
    </cofactor>
</comment>
<dbReference type="InterPro" id="IPR004568">
    <property type="entry name" value="Ppantetheine-prot_Trfase_dom"/>
</dbReference>
<dbReference type="EMBL" id="CP015756">
    <property type="protein sequence ID" value="APC40561.1"/>
    <property type="molecule type" value="Genomic_DNA"/>
</dbReference>
<accession>A0A1J0GGS1</accession>
<evidence type="ECO:0000256" key="3">
    <source>
        <dbReference type="ARBA" id="ARBA00022679"/>
    </source>
</evidence>
<gene>
    <name evidence="8" type="ORF">A7L45_11010</name>
</gene>
<comment type="similarity">
    <text evidence="2">Belongs to the P-Pant transferase superfamily. Gsp/Sfp/HetI/AcpT family.</text>
</comment>
<dbReference type="KEGG" id="ceu:A7L45_11010"/>
<dbReference type="NCBIfam" id="TIGR00556">
    <property type="entry name" value="pantethn_trn"/>
    <property type="match status" value="1"/>
</dbReference>
<keyword evidence="5" id="KW-0460">Magnesium</keyword>
<sequence>MEIYAVEVLSITQENLDNLCLLISEEKRCKIKKFVNKEDKIRSLVGEILIRSIVVKELNIANEYITFHKNKYGKPCFKGYPTIKFNISHSGNFVICAIDDKPIGIDIEEIKHIEYESIAKNFFTKSELDYIIRQNPDRKLSKFYEIWTLKESYIKCCGQGLTRSLKSFSIDIDKCHNIKVIPDEYNEYEFKTFDTMPGYKVAVCSVSKQISNNVIMINQNSLINNYSKFNQK</sequence>